<comment type="subcellular location">
    <subcellularLocation>
        <location evidence="1">Cytoplasm</location>
        <location evidence="1">Cytosol</location>
    </subcellularLocation>
</comment>
<gene>
    <name evidence="10" type="ORF">TeGR_g1674</name>
</gene>
<evidence type="ECO:0000313" key="11">
    <source>
        <dbReference type="Proteomes" id="UP001165060"/>
    </source>
</evidence>
<evidence type="ECO:0000256" key="8">
    <source>
        <dbReference type="ARBA" id="ARBA00046432"/>
    </source>
</evidence>
<keyword evidence="11" id="KW-1185">Reference proteome</keyword>
<comment type="subunit">
    <text evidence="8">Component of the translation initiation factor 2B (eIF2B) complex which is a heterodecamer of two sets of five different subunits: alpha, beta, gamma, delta and epsilon. Subunits alpha, beta and delta comprise a regulatory subcomplex and subunits epsilon and gamma comprise a catalytic subcomplex. Within the complex, the hexameric regulatory complex resides at the center, with the two heterodimeric catalytic subcomplexes bound on opposite sides.</text>
</comment>
<evidence type="ECO:0000256" key="5">
    <source>
        <dbReference type="ARBA" id="ARBA00022917"/>
    </source>
</evidence>
<dbReference type="InterPro" id="IPR042529">
    <property type="entry name" value="IF_2B-like_C"/>
</dbReference>
<keyword evidence="4" id="KW-0396">Initiation factor</keyword>
<dbReference type="PANTHER" id="PTHR10233">
    <property type="entry name" value="TRANSLATION INITIATION FACTOR EIF-2B"/>
    <property type="match status" value="1"/>
</dbReference>
<accession>A0ABQ6N5B9</accession>
<dbReference type="Gene3D" id="3.40.50.10470">
    <property type="entry name" value="Translation initiation factor eif-2b, domain 2"/>
    <property type="match status" value="1"/>
</dbReference>
<organism evidence="10 11">
    <name type="scientific">Tetraparma gracilis</name>
    <dbReference type="NCBI Taxonomy" id="2962635"/>
    <lineage>
        <taxon>Eukaryota</taxon>
        <taxon>Sar</taxon>
        <taxon>Stramenopiles</taxon>
        <taxon>Ochrophyta</taxon>
        <taxon>Bolidophyceae</taxon>
        <taxon>Parmales</taxon>
        <taxon>Triparmaceae</taxon>
        <taxon>Tetraparma</taxon>
    </lineage>
</organism>
<sequence length="260" mass="27586">MSQLNSLFSYLSKCRAHSMSMGSAMASVKSAVQSLDPSLPTAECRSFVLDAIDRFAEKMEFSASAIAKLCLTKINSDDTVLTYGSSELLLKVFREAKDKGRTFRVVVLDSDVSPTGLRMATALADHNIPVTYSLYDGLSHLLPTCSKVLLSCDGITSNGSVAAAAGTSGIAMAATRANMPVLVCCETFKFSRKVIRDSLSANERGDPSLVAAVSGISHPLLSVVNLLHDATRSEYISAVVTESGIVPPSSVAVVLRELDQ</sequence>
<evidence type="ECO:0000256" key="2">
    <source>
        <dbReference type="ARBA" id="ARBA00007251"/>
    </source>
</evidence>
<name>A0ABQ6N5B9_9STRA</name>
<evidence type="ECO:0000256" key="1">
    <source>
        <dbReference type="ARBA" id="ARBA00004514"/>
    </source>
</evidence>
<evidence type="ECO:0000256" key="4">
    <source>
        <dbReference type="ARBA" id="ARBA00022540"/>
    </source>
</evidence>
<keyword evidence="5" id="KW-0648">Protein biosynthesis</keyword>
<dbReference type="InterPro" id="IPR037171">
    <property type="entry name" value="NagB/RpiA_transferase-like"/>
</dbReference>
<dbReference type="PANTHER" id="PTHR10233:SF14">
    <property type="entry name" value="TRANSLATION INITIATION FACTOR EIF-2B SUBUNIT DELTA"/>
    <property type="match status" value="1"/>
</dbReference>
<dbReference type="Pfam" id="PF01008">
    <property type="entry name" value="IF-2B"/>
    <property type="match status" value="1"/>
</dbReference>
<evidence type="ECO:0000256" key="7">
    <source>
        <dbReference type="ARBA" id="ARBA00044356"/>
    </source>
</evidence>
<reference evidence="10 11" key="1">
    <citation type="journal article" date="2023" name="Commun. Biol.">
        <title>Genome analysis of Parmales, the sister group of diatoms, reveals the evolutionary specialization of diatoms from phago-mixotrophs to photoautotrophs.</title>
        <authorList>
            <person name="Ban H."/>
            <person name="Sato S."/>
            <person name="Yoshikawa S."/>
            <person name="Yamada K."/>
            <person name="Nakamura Y."/>
            <person name="Ichinomiya M."/>
            <person name="Sato N."/>
            <person name="Blanc-Mathieu R."/>
            <person name="Endo H."/>
            <person name="Kuwata A."/>
            <person name="Ogata H."/>
        </authorList>
    </citation>
    <scope>NUCLEOTIDE SEQUENCE [LARGE SCALE GENOMIC DNA]</scope>
</reference>
<dbReference type="InterPro" id="IPR000649">
    <property type="entry name" value="IF-2B-related"/>
</dbReference>
<proteinExistence type="inferred from homology"/>
<evidence type="ECO:0000256" key="3">
    <source>
        <dbReference type="ARBA" id="ARBA00022490"/>
    </source>
</evidence>
<evidence type="ECO:0000313" key="10">
    <source>
        <dbReference type="EMBL" id="GMI40359.1"/>
    </source>
</evidence>
<keyword evidence="3" id="KW-0963">Cytoplasm</keyword>
<dbReference type="EMBL" id="BRYB01000929">
    <property type="protein sequence ID" value="GMI40359.1"/>
    <property type="molecule type" value="Genomic_DNA"/>
</dbReference>
<dbReference type="Proteomes" id="UP001165060">
    <property type="component" value="Unassembled WGS sequence"/>
</dbReference>
<dbReference type="SUPFAM" id="SSF100950">
    <property type="entry name" value="NagB/RpiA/CoA transferase-like"/>
    <property type="match status" value="1"/>
</dbReference>
<evidence type="ECO:0000256" key="9">
    <source>
        <dbReference type="RuleBase" id="RU003814"/>
    </source>
</evidence>
<protein>
    <recommendedName>
        <fullName evidence="6">Translation initiation factor eIF2B subunit delta</fullName>
    </recommendedName>
    <alternativeName>
        <fullName evidence="7">eIF2B GDP-GTP exchange factor subunit delta</fullName>
    </alternativeName>
</protein>
<evidence type="ECO:0000256" key="6">
    <source>
        <dbReference type="ARBA" id="ARBA00044147"/>
    </source>
</evidence>
<comment type="similarity">
    <text evidence="2 9">Belongs to the eIF-2B alpha/beta/delta subunits family.</text>
</comment>
<comment type="caution">
    <text evidence="10">The sequence shown here is derived from an EMBL/GenBank/DDBJ whole genome shotgun (WGS) entry which is preliminary data.</text>
</comment>